<reference evidence="4" key="1">
    <citation type="submission" date="2022-05" db="EMBL/GenBank/DDBJ databases">
        <authorList>
            <person name="Oliphant S.A."/>
            <person name="Watson-Haigh N.S."/>
            <person name="Sumby K.M."/>
            <person name="Gardner J.M."/>
            <person name="Jiranek V."/>
        </authorList>
    </citation>
    <scope>NUCLEOTIDE SEQUENCE</scope>
    <source>
        <strain evidence="4">Ru20-1</strain>
        <plasmid evidence="4">punnamed</plasmid>
    </source>
</reference>
<evidence type="ECO:0000256" key="1">
    <source>
        <dbReference type="ARBA" id="ARBA00022729"/>
    </source>
</evidence>
<evidence type="ECO:0000313" key="4">
    <source>
        <dbReference type="EMBL" id="USS93959.1"/>
    </source>
</evidence>
<geneLocation type="plasmid" evidence="4 5">
    <name>punnamed</name>
</geneLocation>
<evidence type="ECO:0000313" key="5">
    <source>
        <dbReference type="Proteomes" id="UP001057532"/>
    </source>
</evidence>
<keyword evidence="5" id="KW-1185">Reference proteome</keyword>
<accession>A0ABY5C7F2</accession>
<evidence type="ECO:0000256" key="2">
    <source>
        <dbReference type="SAM" id="SignalP"/>
    </source>
</evidence>
<keyword evidence="4" id="KW-0614">Plasmid</keyword>
<dbReference type="Proteomes" id="UP001057532">
    <property type="component" value="Plasmid punnamed"/>
</dbReference>
<dbReference type="EMBL" id="CP097479">
    <property type="protein sequence ID" value="USS93959.1"/>
    <property type="molecule type" value="Genomic_DNA"/>
</dbReference>
<feature type="signal peptide" evidence="2">
    <location>
        <begin position="1"/>
        <end position="18"/>
    </location>
</feature>
<feature type="chain" id="PRO_5045346489" evidence="2">
    <location>
        <begin position="19"/>
        <end position="179"/>
    </location>
</feature>
<dbReference type="Pfam" id="PF16729">
    <property type="entry name" value="DUF5067"/>
    <property type="match status" value="1"/>
</dbReference>
<sequence>MKKIILSTVILASSIALVGCSSSNKDSKSSSKSQIVSVPKKNNYYFKNNVAKLHDEKIEITKTKVINPGEEGNQYGDKPIIAFWYKTTNYTDKKIDPISAWESVFEAYQDNNKNQENKLNVGMLPDEKYLDSQTQAIKKNGTVENAISYELSDTTTPVQLKASKGIDGKALGDQTYKLK</sequence>
<dbReference type="Gene3D" id="2.60.40.1240">
    <property type="match status" value="1"/>
</dbReference>
<keyword evidence="1 2" id="KW-0732">Signal</keyword>
<protein>
    <submittedName>
        <fullName evidence="4">DUF5067 domain-containing protein</fullName>
    </submittedName>
</protein>
<organism evidence="4 5">
    <name type="scientific">Fructilactobacillus ixorae</name>
    <dbReference type="NCBI Taxonomy" id="1750535"/>
    <lineage>
        <taxon>Bacteria</taxon>
        <taxon>Bacillati</taxon>
        <taxon>Bacillota</taxon>
        <taxon>Bacilli</taxon>
        <taxon>Lactobacillales</taxon>
        <taxon>Lactobacillaceae</taxon>
        <taxon>Fructilactobacillus</taxon>
    </lineage>
</organism>
<dbReference type="InterPro" id="IPR029050">
    <property type="entry name" value="Immunoprotect_excell_Ig-like"/>
</dbReference>
<dbReference type="RefSeq" id="WP_252780838.1">
    <property type="nucleotide sequence ID" value="NZ_CP097479.1"/>
</dbReference>
<evidence type="ECO:0000259" key="3">
    <source>
        <dbReference type="Pfam" id="PF16729"/>
    </source>
</evidence>
<dbReference type="PROSITE" id="PS51257">
    <property type="entry name" value="PROKAR_LIPOPROTEIN"/>
    <property type="match status" value="1"/>
</dbReference>
<gene>
    <name evidence="4" type="ORF">M8332_06980</name>
</gene>
<dbReference type="InterPro" id="IPR031989">
    <property type="entry name" value="DUF5067"/>
</dbReference>
<feature type="domain" description="DUF5067" evidence="3">
    <location>
        <begin position="40"/>
        <end position="164"/>
    </location>
</feature>
<name>A0ABY5C7F2_9LACO</name>
<proteinExistence type="predicted"/>